<proteinExistence type="predicted"/>
<sequence>MYHLYKWLIWHQSSFPATVTENKMAKRIVLIWKYIQKHIQTLLDYLGPIYLQWQHTVQR</sequence>
<name>A0A921UHM2_SORBI</name>
<gene>
    <name evidence="1" type="ORF">BDA96_05G169200</name>
</gene>
<dbReference type="EMBL" id="CM027684">
    <property type="protein sequence ID" value="KAG0530246.1"/>
    <property type="molecule type" value="Genomic_DNA"/>
</dbReference>
<dbReference type="Proteomes" id="UP000807115">
    <property type="component" value="Chromosome 5"/>
</dbReference>
<accession>A0A921UHM2</accession>
<comment type="caution">
    <text evidence="1">The sequence shown here is derived from an EMBL/GenBank/DDBJ whole genome shotgun (WGS) entry which is preliminary data.</text>
</comment>
<organism evidence="1 2">
    <name type="scientific">Sorghum bicolor</name>
    <name type="common">Sorghum</name>
    <name type="synonym">Sorghum vulgare</name>
    <dbReference type="NCBI Taxonomy" id="4558"/>
    <lineage>
        <taxon>Eukaryota</taxon>
        <taxon>Viridiplantae</taxon>
        <taxon>Streptophyta</taxon>
        <taxon>Embryophyta</taxon>
        <taxon>Tracheophyta</taxon>
        <taxon>Spermatophyta</taxon>
        <taxon>Magnoliopsida</taxon>
        <taxon>Liliopsida</taxon>
        <taxon>Poales</taxon>
        <taxon>Poaceae</taxon>
        <taxon>PACMAD clade</taxon>
        <taxon>Panicoideae</taxon>
        <taxon>Andropogonodae</taxon>
        <taxon>Andropogoneae</taxon>
        <taxon>Sorghinae</taxon>
        <taxon>Sorghum</taxon>
    </lineage>
</organism>
<evidence type="ECO:0000313" key="2">
    <source>
        <dbReference type="Proteomes" id="UP000807115"/>
    </source>
</evidence>
<dbReference type="AlphaFoldDB" id="A0A921UHM2"/>
<reference evidence="1" key="1">
    <citation type="journal article" date="2019" name="BMC Genomics">
        <title>A new reference genome for Sorghum bicolor reveals high levels of sequence similarity between sweet and grain genotypes: implications for the genetics of sugar metabolism.</title>
        <authorList>
            <person name="Cooper E.A."/>
            <person name="Brenton Z.W."/>
            <person name="Flinn B.S."/>
            <person name="Jenkins J."/>
            <person name="Shu S."/>
            <person name="Flowers D."/>
            <person name="Luo F."/>
            <person name="Wang Y."/>
            <person name="Xia P."/>
            <person name="Barry K."/>
            <person name="Daum C."/>
            <person name="Lipzen A."/>
            <person name="Yoshinaga Y."/>
            <person name="Schmutz J."/>
            <person name="Saski C."/>
            <person name="Vermerris W."/>
            <person name="Kresovich S."/>
        </authorList>
    </citation>
    <scope>NUCLEOTIDE SEQUENCE</scope>
</reference>
<reference evidence="1" key="2">
    <citation type="submission" date="2020-10" db="EMBL/GenBank/DDBJ databases">
        <authorList>
            <person name="Cooper E.A."/>
            <person name="Brenton Z.W."/>
            <person name="Flinn B.S."/>
            <person name="Jenkins J."/>
            <person name="Shu S."/>
            <person name="Flowers D."/>
            <person name="Luo F."/>
            <person name="Wang Y."/>
            <person name="Xia P."/>
            <person name="Barry K."/>
            <person name="Daum C."/>
            <person name="Lipzen A."/>
            <person name="Yoshinaga Y."/>
            <person name="Schmutz J."/>
            <person name="Saski C."/>
            <person name="Vermerris W."/>
            <person name="Kresovich S."/>
        </authorList>
    </citation>
    <scope>NUCLEOTIDE SEQUENCE</scope>
</reference>
<evidence type="ECO:0000313" key="1">
    <source>
        <dbReference type="EMBL" id="KAG0530246.1"/>
    </source>
</evidence>
<protein>
    <submittedName>
        <fullName evidence="1">Uncharacterized protein</fullName>
    </submittedName>
</protein>